<dbReference type="InterPro" id="IPR011701">
    <property type="entry name" value="MFS"/>
</dbReference>
<evidence type="ECO:0000256" key="7">
    <source>
        <dbReference type="ARBA" id="ARBA00023136"/>
    </source>
</evidence>
<feature type="transmembrane region" description="Helical" evidence="8">
    <location>
        <begin position="203"/>
        <end position="224"/>
    </location>
</feature>
<reference evidence="11 12" key="1">
    <citation type="submission" date="2024-01" db="EMBL/GenBank/DDBJ databases">
        <authorList>
            <person name="Allen C."/>
            <person name="Tagirdzhanova G."/>
        </authorList>
    </citation>
    <scope>NUCLEOTIDE SEQUENCE [LARGE SCALE GENOMIC DNA]</scope>
</reference>
<name>A0ABP0CIC5_9PEZI</name>
<feature type="transmembrane region" description="Helical" evidence="8">
    <location>
        <begin position="333"/>
        <end position="353"/>
    </location>
</feature>
<dbReference type="InterPro" id="IPR036259">
    <property type="entry name" value="MFS_trans_sf"/>
</dbReference>
<dbReference type="PANTHER" id="PTHR23515">
    <property type="entry name" value="HIGH-AFFINITY NITRATE TRANSPORTER 2.3"/>
    <property type="match status" value="1"/>
</dbReference>
<feature type="transmembrane region" description="Helical" evidence="8">
    <location>
        <begin position="434"/>
        <end position="454"/>
    </location>
</feature>
<evidence type="ECO:0000256" key="8">
    <source>
        <dbReference type="RuleBase" id="RU366033"/>
    </source>
</evidence>
<evidence type="ECO:0000256" key="3">
    <source>
        <dbReference type="ARBA" id="ARBA00022448"/>
    </source>
</evidence>
<comment type="caution">
    <text evidence="11">The sequence shown here is derived from an EMBL/GenBank/DDBJ whole genome shotgun (WGS) entry which is preliminary data.</text>
</comment>
<feature type="transmembrane region" description="Helical" evidence="8">
    <location>
        <begin position="466"/>
        <end position="488"/>
    </location>
</feature>
<sequence>MATTAWGFRWADLYRPPDINPINRKARSVPVLNPISMYGRVFFFSWFGFMVAFWAWYAFPPLLPVTIKGDLGLTATQISNSNIVSLCATLLVRIGAGPLCDLFGPRKVFGGLLLLGAIPTGLAPLIHTASGLYVVRFFTGILGASFVPCQVWSTAFFDKNVVGSANAMTGGFGNAGGGVTYFIMPAVFNALVVHQGYTDDKAWRLAFLVPLVVVLATAVALLLLCPDTPDGPWADRQKQAQQHLGEHHLHGPRESERPDMQQTRPDSFAATAPTNPEDENKLAPSPTLRPATRSTSHEVRLSSIEMLETARGEIVQPPTARETLQVMFSLHTWALMLTYMCSFGAELAINAMLSAYYLHNFPGIGQTIASNWAALFGFLNLVTRPLGGIVADLLYKAGRNLWWKKHWITACGVLSGVSLVVVGCLNPHQKATMFGLVALCAVFLEAGNGANFALVPHVHPFANGIVSGLAGAAGNVGGVLFSVVFRFVTIVDVDSDTVIPRLMDYGRTLWIIGVVHIAVNLAVCWIPPIPRNQIGGH</sequence>
<feature type="transmembrane region" description="Helical" evidence="8">
    <location>
        <begin position="178"/>
        <end position="197"/>
    </location>
</feature>
<evidence type="ECO:0000256" key="4">
    <source>
        <dbReference type="ARBA" id="ARBA00022692"/>
    </source>
</evidence>
<dbReference type="Proteomes" id="UP001642405">
    <property type="component" value="Unassembled WGS sequence"/>
</dbReference>
<accession>A0ABP0CIC5</accession>
<proteinExistence type="inferred from homology"/>
<dbReference type="InterPro" id="IPR044772">
    <property type="entry name" value="NO3_transporter"/>
</dbReference>
<evidence type="ECO:0000313" key="11">
    <source>
        <dbReference type="EMBL" id="CAK7231853.1"/>
    </source>
</evidence>
<organism evidence="11 12">
    <name type="scientific">Sporothrix curviconia</name>
    <dbReference type="NCBI Taxonomy" id="1260050"/>
    <lineage>
        <taxon>Eukaryota</taxon>
        <taxon>Fungi</taxon>
        <taxon>Dikarya</taxon>
        <taxon>Ascomycota</taxon>
        <taxon>Pezizomycotina</taxon>
        <taxon>Sordariomycetes</taxon>
        <taxon>Sordariomycetidae</taxon>
        <taxon>Ophiostomatales</taxon>
        <taxon>Ophiostomataceae</taxon>
        <taxon>Sporothrix</taxon>
    </lineage>
</organism>
<dbReference type="NCBIfam" id="TIGR00886">
    <property type="entry name" value="2A0108"/>
    <property type="match status" value="1"/>
</dbReference>
<feature type="transmembrane region" description="Helical" evidence="8">
    <location>
        <begin position="133"/>
        <end position="157"/>
    </location>
</feature>
<dbReference type="InterPro" id="IPR020846">
    <property type="entry name" value="MFS_dom"/>
</dbReference>
<evidence type="ECO:0000259" key="10">
    <source>
        <dbReference type="PROSITE" id="PS50850"/>
    </source>
</evidence>
<dbReference type="EMBL" id="CAWUHB010000060">
    <property type="protein sequence ID" value="CAK7231853.1"/>
    <property type="molecule type" value="Genomic_DNA"/>
</dbReference>
<evidence type="ECO:0000256" key="9">
    <source>
        <dbReference type="SAM" id="MobiDB-lite"/>
    </source>
</evidence>
<keyword evidence="3 8" id="KW-0813">Transport</keyword>
<dbReference type="SUPFAM" id="SSF103473">
    <property type="entry name" value="MFS general substrate transporter"/>
    <property type="match status" value="1"/>
</dbReference>
<keyword evidence="5 8" id="KW-1133">Transmembrane helix</keyword>
<feature type="transmembrane region" description="Helical" evidence="8">
    <location>
        <begin position="373"/>
        <end position="395"/>
    </location>
</feature>
<evidence type="ECO:0000256" key="5">
    <source>
        <dbReference type="ARBA" id="ARBA00022989"/>
    </source>
</evidence>
<feature type="transmembrane region" description="Helical" evidence="8">
    <location>
        <begin position="508"/>
        <end position="526"/>
    </location>
</feature>
<gene>
    <name evidence="11" type="ORF">SCUCBS95973_008062</name>
</gene>
<keyword evidence="12" id="KW-1185">Reference proteome</keyword>
<comment type="subcellular location">
    <subcellularLocation>
        <location evidence="8">Cell membrane</location>
        <topology evidence="8">Multi-pass membrane protein</topology>
    </subcellularLocation>
    <subcellularLocation>
        <location evidence="1">Membrane</location>
        <topology evidence="1">Multi-pass membrane protein</topology>
    </subcellularLocation>
</comment>
<feature type="transmembrane region" description="Helical" evidence="8">
    <location>
        <begin position="108"/>
        <end position="127"/>
    </location>
</feature>
<feature type="region of interest" description="Disordered" evidence="9">
    <location>
        <begin position="233"/>
        <end position="298"/>
    </location>
</feature>
<evidence type="ECO:0000256" key="6">
    <source>
        <dbReference type="ARBA" id="ARBA00023063"/>
    </source>
</evidence>
<dbReference type="InterPro" id="IPR004737">
    <property type="entry name" value="NO3_transporter_NarK/NarU-like"/>
</dbReference>
<protein>
    <recommendedName>
        <fullName evidence="8">Nitrate/nitrite transporter</fullName>
    </recommendedName>
</protein>
<dbReference type="Gene3D" id="1.20.1250.20">
    <property type="entry name" value="MFS general substrate transporter like domains"/>
    <property type="match status" value="2"/>
</dbReference>
<feature type="compositionally biased region" description="Basic and acidic residues" evidence="9">
    <location>
        <begin position="233"/>
        <end position="259"/>
    </location>
</feature>
<comment type="similarity">
    <text evidence="2 8">Belongs to the major facilitator superfamily. Nitrate/nitrite porter (TC 2.A.1.8) family.</text>
</comment>
<evidence type="ECO:0000256" key="2">
    <source>
        <dbReference type="ARBA" id="ARBA00008432"/>
    </source>
</evidence>
<keyword evidence="6 8" id="KW-0534">Nitrate assimilation</keyword>
<dbReference type="PROSITE" id="PS50850">
    <property type="entry name" value="MFS"/>
    <property type="match status" value="1"/>
</dbReference>
<dbReference type="Pfam" id="PF07690">
    <property type="entry name" value="MFS_1"/>
    <property type="match status" value="1"/>
</dbReference>
<keyword evidence="7 8" id="KW-0472">Membrane</keyword>
<evidence type="ECO:0000256" key="1">
    <source>
        <dbReference type="ARBA" id="ARBA00004141"/>
    </source>
</evidence>
<keyword evidence="4 8" id="KW-0812">Transmembrane</keyword>
<feature type="transmembrane region" description="Helical" evidence="8">
    <location>
        <begin position="37"/>
        <end position="57"/>
    </location>
</feature>
<keyword evidence="8" id="KW-1003">Cell membrane</keyword>
<feature type="transmembrane region" description="Helical" evidence="8">
    <location>
        <begin position="407"/>
        <end position="428"/>
    </location>
</feature>
<evidence type="ECO:0000313" key="12">
    <source>
        <dbReference type="Proteomes" id="UP001642405"/>
    </source>
</evidence>
<feature type="domain" description="Major facilitator superfamily (MFS) profile" evidence="10">
    <location>
        <begin position="41"/>
        <end position="531"/>
    </location>
</feature>